<evidence type="ECO:0000313" key="4">
    <source>
        <dbReference type="Proteomes" id="UP000035579"/>
    </source>
</evidence>
<evidence type="ECO:0000259" key="1">
    <source>
        <dbReference type="PROSITE" id="PS50995"/>
    </source>
</evidence>
<dbReference type="SUPFAM" id="SSF46785">
    <property type="entry name" value="Winged helix' DNA-binding domain"/>
    <property type="match status" value="1"/>
</dbReference>
<feature type="domain" description="HTH marR-type" evidence="1">
    <location>
        <begin position="28"/>
        <end position="161"/>
    </location>
</feature>
<dbReference type="PRINTS" id="PR00598">
    <property type="entry name" value="HTHMARR"/>
</dbReference>
<dbReference type="InterPro" id="IPR036390">
    <property type="entry name" value="WH_DNA-bd_sf"/>
</dbReference>
<dbReference type="Pfam" id="PF12802">
    <property type="entry name" value="MarR_2"/>
    <property type="match status" value="1"/>
</dbReference>
<dbReference type="RefSeq" id="WP_047854631.1">
    <property type="nucleotide sequence ID" value="NZ_CP011509.1"/>
</dbReference>
<gene>
    <name evidence="2" type="ORF">AA314_01187</name>
    <name evidence="3" type="ORF">ATI61_109243</name>
</gene>
<dbReference type="Proteomes" id="UP000256345">
    <property type="component" value="Unassembled WGS sequence"/>
</dbReference>
<dbReference type="PANTHER" id="PTHR33164:SF43">
    <property type="entry name" value="HTH-TYPE TRANSCRIPTIONAL REPRESSOR YETL"/>
    <property type="match status" value="1"/>
</dbReference>
<name>A0AAC8Q294_9BACT</name>
<dbReference type="Gene3D" id="1.10.10.10">
    <property type="entry name" value="Winged helix-like DNA-binding domain superfamily/Winged helix DNA-binding domain"/>
    <property type="match status" value="1"/>
</dbReference>
<evidence type="ECO:0000313" key="2">
    <source>
        <dbReference type="EMBL" id="AKI99560.1"/>
    </source>
</evidence>
<dbReference type="EMBL" id="QUMU01000009">
    <property type="protein sequence ID" value="REG27902.1"/>
    <property type="molecule type" value="Genomic_DNA"/>
</dbReference>
<proteinExistence type="predicted"/>
<dbReference type="GO" id="GO:0003700">
    <property type="term" value="F:DNA-binding transcription factor activity"/>
    <property type="evidence" value="ECO:0007669"/>
    <property type="project" value="InterPro"/>
</dbReference>
<dbReference type="AlphaFoldDB" id="A0AAC8Q294"/>
<dbReference type="PANTHER" id="PTHR33164">
    <property type="entry name" value="TRANSCRIPTIONAL REGULATOR, MARR FAMILY"/>
    <property type="match status" value="1"/>
</dbReference>
<evidence type="ECO:0000313" key="5">
    <source>
        <dbReference type="Proteomes" id="UP000256345"/>
    </source>
</evidence>
<dbReference type="InterPro" id="IPR000835">
    <property type="entry name" value="HTH_MarR-typ"/>
</dbReference>
<dbReference type="EMBL" id="CP011509">
    <property type="protein sequence ID" value="AKI99560.1"/>
    <property type="molecule type" value="Genomic_DNA"/>
</dbReference>
<dbReference type="Proteomes" id="UP000035579">
    <property type="component" value="Chromosome"/>
</dbReference>
<sequence length="169" mass="18669">MALELKDVPRHETLLRDARRYPESDASAVEACLTLLRISDDVEAAYGAHFARHGLSQARFIVLMQLQREEEGLRPAELAERTGVTRATMTGLLDGLEKEGLVLRRAHAEDGRMSVVRLAAKGRQRLEGILPDHYRRTAALMSGLSAGERQQLTALLTKVAAGIPHVRDP</sequence>
<dbReference type="GO" id="GO:0006950">
    <property type="term" value="P:response to stress"/>
    <property type="evidence" value="ECO:0007669"/>
    <property type="project" value="TreeGrafter"/>
</dbReference>
<reference evidence="3 5" key="2">
    <citation type="submission" date="2018-08" db="EMBL/GenBank/DDBJ databases">
        <title>Genomic Encyclopedia of Archaeal and Bacterial Type Strains, Phase II (KMG-II): from individual species to whole genera.</title>
        <authorList>
            <person name="Goeker M."/>
        </authorList>
    </citation>
    <scope>NUCLEOTIDE SEQUENCE [LARGE SCALE GENOMIC DNA]</scope>
    <source>
        <strain evidence="3 5">DSM 2261</strain>
    </source>
</reference>
<dbReference type="GO" id="GO:0003677">
    <property type="term" value="F:DNA binding"/>
    <property type="evidence" value="ECO:0007669"/>
    <property type="project" value="UniProtKB-KW"/>
</dbReference>
<dbReference type="InterPro" id="IPR039422">
    <property type="entry name" value="MarR/SlyA-like"/>
</dbReference>
<dbReference type="PROSITE" id="PS50995">
    <property type="entry name" value="HTH_MARR_2"/>
    <property type="match status" value="1"/>
</dbReference>
<accession>A0AAC8Q294</accession>
<organism evidence="2 4">
    <name type="scientific">Archangium gephyra</name>
    <dbReference type="NCBI Taxonomy" id="48"/>
    <lineage>
        <taxon>Bacteria</taxon>
        <taxon>Pseudomonadati</taxon>
        <taxon>Myxococcota</taxon>
        <taxon>Myxococcia</taxon>
        <taxon>Myxococcales</taxon>
        <taxon>Cystobacterineae</taxon>
        <taxon>Archangiaceae</taxon>
        <taxon>Archangium</taxon>
    </lineage>
</organism>
<keyword evidence="3" id="KW-0238">DNA-binding</keyword>
<dbReference type="KEGG" id="age:AA314_01187"/>
<dbReference type="SMART" id="SM00347">
    <property type="entry name" value="HTH_MARR"/>
    <property type="match status" value="1"/>
</dbReference>
<reference evidence="2 4" key="1">
    <citation type="submission" date="2015-05" db="EMBL/GenBank/DDBJ databases">
        <title>Genome assembly of Archangium gephyra DSM 2261.</title>
        <authorList>
            <person name="Sharma G."/>
            <person name="Subramanian S."/>
        </authorList>
    </citation>
    <scope>NUCLEOTIDE SEQUENCE [LARGE SCALE GENOMIC DNA]</scope>
    <source>
        <strain evidence="2 4">DSM 2261</strain>
    </source>
</reference>
<dbReference type="InterPro" id="IPR036388">
    <property type="entry name" value="WH-like_DNA-bd_sf"/>
</dbReference>
<protein>
    <submittedName>
        <fullName evidence="3">DNA-binding MarR family transcriptional regulator</fullName>
    </submittedName>
    <submittedName>
        <fullName evidence="2">Transcriptional regulator, MarR family</fullName>
    </submittedName>
</protein>
<keyword evidence="5" id="KW-1185">Reference proteome</keyword>
<evidence type="ECO:0000313" key="3">
    <source>
        <dbReference type="EMBL" id="REG27902.1"/>
    </source>
</evidence>